<dbReference type="AlphaFoldDB" id="A0A250DPB4"/>
<proteinExistence type="predicted"/>
<reference evidence="3 4" key="1">
    <citation type="submission" date="2017-09" db="EMBL/GenBank/DDBJ databases">
        <title>The diverse metabolic capabilities of V. boronicumulans make it an excellent choice for continued studies on novel biodegradation.</title>
        <authorList>
            <person name="Sun S."/>
        </authorList>
    </citation>
    <scope>NUCLEOTIDE SEQUENCE [LARGE SCALE GENOMIC DNA]</scope>
    <source>
        <strain evidence="3 4">J1</strain>
    </source>
</reference>
<dbReference type="Pfam" id="PF07452">
    <property type="entry name" value="CHRD"/>
    <property type="match status" value="1"/>
</dbReference>
<feature type="domain" description="CHRD" evidence="2">
    <location>
        <begin position="96"/>
        <end position="229"/>
    </location>
</feature>
<accession>A0A250DPB4</accession>
<gene>
    <name evidence="3" type="ORF">CKY39_23965</name>
</gene>
<evidence type="ECO:0000256" key="1">
    <source>
        <dbReference type="SAM" id="MobiDB-lite"/>
    </source>
</evidence>
<protein>
    <recommendedName>
        <fullName evidence="2">CHRD domain-containing protein</fullName>
    </recommendedName>
</protein>
<dbReference type="Proteomes" id="UP000217154">
    <property type="component" value="Chromosome"/>
</dbReference>
<dbReference type="PROSITE" id="PS50933">
    <property type="entry name" value="CHRD"/>
    <property type="match status" value="1"/>
</dbReference>
<organism evidence="3 4">
    <name type="scientific">Variovorax boronicumulans</name>
    <dbReference type="NCBI Taxonomy" id="436515"/>
    <lineage>
        <taxon>Bacteria</taxon>
        <taxon>Pseudomonadati</taxon>
        <taxon>Pseudomonadota</taxon>
        <taxon>Betaproteobacteria</taxon>
        <taxon>Burkholderiales</taxon>
        <taxon>Comamonadaceae</taxon>
        <taxon>Variovorax</taxon>
    </lineage>
</organism>
<sequence length="234" mass="24389">MRQPKPHRPPLPSGKPPGRHLGDAHSSYVGWHSASAIVRAPLHLCLPAMPDPARPTLRRRIALFGAALAALAAAGCSRVPRFGMSAPATDQPSKEPPTWFVADCWLGTEDVVPPHKGKAGGSAAGTLTLATGVFEWRVNAARLSGPATVVGFYGPAATGSNGPLAIQLPLPSEGEPRNDGTGAGYERTGTSRLTPAQMADLMAGLWYVSVSTQAWPGGEVRGQLKRSTWGVHGG</sequence>
<dbReference type="SMART" id="SM00754">
    <property type="entry name" value="CHRD"/>
    <property type="match status" value="1"/>
</dbReference>
<evidence type="ECO:0000313" key="3">
    <source>
        <dbReference type="EMBL" id="ATA55951.1"/>
    </source>
</evidence>
<dbReference type="InterPro" id="IPR010895">
    <property type="entry name" value="CHRD"/>
</dbReference>
<feature type="region of interest" description="Disordered" evidence="1">
    <location>
        <begin position="1"/>
        <end position="25"/>
    </location>
</feature>
<feature type="region of interest" description="Disordered" evidence="1">
    <location>
        <begin position="168"/>
        <end position="191"/>
    </location>
</feature>
<name>A0A250DPB4_9BURK</name>
<evidence type="ECO:0000259" key="2">
    <source>
        <dbReference type="PROSITE" id="PS50933"/>
    </source>
</evidence>
<dbReference type="KEGG" id="vbo:CKY39_23965"/>
<evidence type="ECO:0000313" key="4">
    <source>
        <dbReference type="Proteomes" id="UP000217154"/>
    </source>
</evidence>
<dbReference type="EMBL" id="CP023284">
    <property type="protein sequence ID" value="ATA55951.1"/>
    <property type="molecule type" value="Genomic_DNA"/>
</dbReference>